<dbReference type="Proteomes" id="UP000037507">
    <property type="component" value="Unassembled WGS sequence"/>
</dbReference>
<evidence type="ECO:0000259" key="1">
    <source>
        <dbReference type="Pfam" id="PF13524"/>
    </source>
</evidence>
<protein>
    <recommendedName>
        <fullName evidence="1">Spore protein YkvP/CgeB glycosyl transferase-like domain-containing protein</fullName>
    </recommendedName>
</protein>
<sequence length="681" mass="76603">MNLLKVAAILDDFSFSCFSPDCELLQLQPHCWLNQLLDFKPDILFVESAWFGDMGLWHGKLTHHSQEMTDLLLYCKKIGIKNIFWCKEDPVDFHRFIGVAEKFDFVFTTDIQCIPLYKRLLGHSRVHLLPFAGQPKFHNPIQKFKRENSACFAGSYYVRYPQRTRDLDAIFESVNLIYPMVIYDRYHGSSDLNYKFPDKFNDFIVGYLPSNEIDRAYKGYALGINLNTIKNSESMFARRIFELLACGTVTVSNESPGLHFLFGQLILVSDHHDVLLELLGKVSKQPLMLSKLALAGLRKVMLEHTYSHRLGTVMQKVFDVDQGPLLPCVFVIAHALKHDDFNRLQSMLINQTEVNWHALILISENFNINAFTFDPRIQVLRASEVAEVAVSDFVDQEAWVAGMSASDYYGPNYLLDLILGTRYSKALAFGKAGFFDASSGAPVLLHQDLCYFEIKKIKPRSGIFAFELMNAMKFSDWVNAMEADTALDVGEQGQALDCFNYCLGAFSVGLSAHEVSPCVDDLLIDTGQSMDALYEKADAMGVHIPAWLGKPAWRLQKLADAFGAAGEGEALHGSLDKFGWHLVSEIHDGDFASIWAENTVPVDELGGAAGLKFHVVEGPGLPVELLVRFETEGGQLLAELKFETNSNQQWVVPDGAAHVRLGWRVFSSGTTRIMRFALTWL</sequence>
<keyword evidence="3" id="KW-1185">Reference proteome</keyword>
<feature type="domain" description="Spore protein YkvP/CgeB glycosyl transferase-like" evidence="1">
    <location>
        <begin position="187"/>
        <end position="314"/>
    </location>
</feature>
<accession>A0A2T7U8Y0</accession>
<proteinExistence type="predicted"/>
<name>A0A2T7U8Y0_9BURK</name>
<dbReference type="Pfam" id="PF13524">
    <property type="entry name" value="Glyco_trans_1_2"/>
    <property type="match status" value="1"/>
</dbReference>
<dbReference type="RefSeq" id="WP_083451043.1">
    <property type="nucleotide sequence ID" value="NZ_LFYT02000039.1"/>
</dbReference>
<dbReference type="AlphaFoldDB" id="A0A2T7U8Y0"/>
<dbReference type="OrthoDB" id="8756565at2"/>
<gene>
    <name evidence="2" type="ORF">H663_018885</name>
</gene>
<dbReference type="InterPro" id="IPR055259">
    <property type="entry name" value="YkvP/CgeB_Glyco_trans-like"/>
</dbReference>
<comment type="caution">
    <text evidence="2">The sequence shown here is derived from an EMBL/GenBank/DDBJ whole genome shotgun (WGS) entry which is preliminary data.</text>
</comment>
<dbReference type="EMBL" id="LFYT02000039">
    <property type="protein sequence ID" value="PVE41123.1"/>
    <property type="molecule type" value="Genomic_DNA"/>
</dbReference>
<reference evidence="2" key="1">
    <citation type="submission" date="2017-04" db="EMBL/GenBank/DDBJ databases">
        <title>Unexpected and diverse lifestyles within the genus Limnohabitans.</title>
        <authorList>
            <person name="Kasalicky V."/>
            <person name="Mehrshad M."/>
            <person name="Andrei S.-A."/>
            <person name="Salcher M."/>
            <person name="Kratochvilova H."/>
            <person name="Simek K."/>
            <person name="Ghai R."/>
        </authorList>
    </citation>
    <scope>NUCLEOTIDE SEQUENCE [LARGE SCALE GENOMIC DNA]</scope>
    <source>
        <strain evidence="2">II-D5</strain>
    </source>
</reference>
<evidence type="ECO:0000313" key="2">
    <source>
        <dbReference type="EMBL" id="PVE41123.1"/>
    </source>
</evidence>
<organism evidence="2 3">
    <name type="scientific">Limnohabitans planktonicus II-D5</name>
    <dbReference type="NCBI Taxonomy" id="1293045"/>
    <lineage>
        <taxon>Bacteria</taxon>
        <taxon>Pseudomonadati</taxon>
        <taxon>Pseudomonadota</taxon>
        <taxon>Betaproteobacteria</taxon>
        <taxon>Burkholderiales</taxon>
        <taxon>Comamonadaceae</taxon>
        <taxon>Limnohabitans</taxon>
    </lineage>
</organism>
<evidence type="ECO:0000313" key="3">
    <source>
        <dbReference type="Proteomes" id="UP000037507"/>
    </source>
</evidence>